<proteinExistence type="predicted"/>
<gene>
    <name evidence="1" type="ORF">THITE_2171416</name>
</gene>
<dbReference type="eggNOG" id="ENOG502SCK8">
    <property type="taxonomic scope" value="Eukaryota"/>
</dbReference>
<keyword evidence="2" id="KW-1185">Reference proteome</keyword>
<dbReference type="InterPro" id="IPR011009">
    <property type="entry name" value="Kinase-like_dom_sf"/>
</dbReference>
<organism evidence="1 2">
    <name type="scientific">Thermothielavioides terrestris (strain ATCC 38088 / NRRL 8126)</name>
    <name type="common">Thielavia terrestris</name>
    <dbReference type="NCBI Taxonomy" id="578455"/>
    <lineage>
        <taxon>Eukaryota</taxon>
        <taxon>Fungi</taxon>
        <taxon>Dikarya</taxon>
        <taxon>Ascomycota</taxon>
        <taxon>Pezizomycotina</taxon>
        <taxon>Sordariomycetes</taxon>
        <taxon>Sordariomycetidae</taxon>
        <taxon>Sordariales</taxon>
        <taxon>Chaetomiaceae</taxon>
        <taxon>Thermothielavioides</taxon>
        <taxon>Thermothielavioides terrestris</taxon>
    </lineage>
</organism>
<dbReference type="KEGG" id="ttt:THITE_2171416"/>
<sequence>VYDPLYYPFADDDFPYMPNNVILRAESDFTLESAAYSQLDGKLGGSLIPKFYGSWLLWLPLKDVRRPVGFTLMELVKGVPLNALDPKHYTPQERLRVIALSMEAALEIRFAGVMHDDIAPRNIICSGKDFSAPDFSIRVIDFNFVTVFPLLGLRPPCDSEPLPESPIEWFWNSRPPDMRDWLPDGWRKGDEGRRLWNQWLKETWAGTTRFKPAPEHLLNAE</sequence>
<dbReference type="EMBL" id="CP003013">
    <property type="protein sequence ID" value="AEO70750.1"/>
    <property type="molecule type" value="Genomic_DNA"/>
</dbReference>
<reference evidence="1 2" key="1">
    <citation type="journal article" date="2011" name="Nat. Biotechnol.">
        <title>Comparative genomic analysis of the thermophilic biomass-degrading fungi Myceliophthora thermophila and Thielavia terrestris.</title>
        <authorList>
            <person name="Berka R.M."/>
            <person name="Grigoriev I.V."/>
            <person name="Otillar R."/>
            <person name="Salamov A."/>
            <person name="Grimwood J."/>
            <person name="Reid I."/>
            <person name="Ishmael N."/>
            <person name="John T."/>
            <person name="Darmond C."/>
            <person name="Moisan M.-C."/>
            <person name="Henrissat B."/>
            <person name="Coutinho P.M."/>
            <person name="Lombard V."/>
            <person name="Natvig D.O."/>
            <person name="Lindquist E."/>
            <person name="Schmutz J."/>
            <person name="Lucas S."/>
            <person name="Harris P."/>
            <person name="Powlowski J."/>
            <person name="Bellemare A."/>
            <person name="Taylor D."/>
            <person name="Butler G."/>
            <person name="de Vries R.P."/>
            <person name="Allijn I.E."/>
            <person name="van den Brink J."/>
            <person name="Ushinsky S."/>
            <person name="Storms R."/>
            <person name="Powell A.J."/>
            <person name="Paulsen I.T."/>
            <person name="Elbourne L.D.H."/>
            <person name="Baker S.E."/>
            <person name="Magnuson J."/>
            <person name="LaBoissiere S."/>
            <person name="Clutterbuck A.J."/>
            <person name="Martinez D."/>
            <person name="Wogulis M."/>
            <person name="de Leon A.L."/>
            <person name="Rey M.W."/>
            <person name="Tsang A."/>
        </authorList>
    </citation>
    <scope>NUCLEOTIDE SEQUENCE [LARGE SCALE GENOMIC DNA]</scope>
    <source>
        <strain evidence="2">ATCC 38088 / NRRL 8126</strain>
    </source>
</reference>
<dbReference type="HOGENOM" id="CLU_1253316_0_0_1"/>
<evidence type="ECO:0000313" key="1">
    <source>
        <dbReference type="EMBL" id="AEO70750.1"/>
    </source>
</evidence>
<name>G2RDB1_THETT</name>
<evidence type="ECO:0008006" key="3">
    <source>
        <dbReference type="Google" id="ProtNLM"/>
    </source>
</evidence>
<evidence type="ECO:0000313" key="2">
    <source>
        <dbReference type="Proteomes" id="UP000008181"/>
    </source>
</evidence>
<dbReference type="RefSeq" id="XP_003657086.1">
    <property type="nucleotide sequence ID" value="XM_003657038.1"/>
</dbReference>
<dbReference type="GeneID" id="11519437"/>
<dbReference type="AlphaFoldDB" id="G2RDB1"/>
<protein>
    <recommendedName>
        <fullName evidence="3">Protein kinase domain-containing protein</fullName>
    </recommendedName>
</protein>
<dbReference type="SUPFAM" id="SSF56112">
    <property type="entry name" value="Protein kinase-like (PK-like)"/>
    <property type="match status" value="1"/>
</dbReference>
<accession>G2RDB1</accession>
<dbReference type="OrthoDB" id="4573764at2759"/>
<dbReference type="Proteomes" id="UP000008181">
    <property type="component" value="Chromosome 5"/>
</dbReference>
<feature type="non-terminal residue" evidence="1">
    <location>
        <position position="1"/>
    </location>
</feature>